<dbReference type="GO" id="GO:0016787">
    <property type="term" value="F:hydrolase activity"/>
    <property type="evidence" value="ECO:0007669"/>
    <property type="project" value="UniProtKB-KW"/>
</dbReference>
<reference evidence="6" key="1">
    <citation type="journal article" date="2015" name="Nature">
        <title>Complex archaea that bridge the gap between prokaryotes and eukaryotes.</title>
        <authorList>
            <person name="Spang A."/>
            <person name="Saw J.H."/>
            <person name="Jorgensen S.L."/>
            <person name="Zaremba-Niedzwiedzka K."/>
            <person name="Martijn J."/>
            <person name="Lind A.E."/>
            <person name="van Eijk R."/>
            <person name="Schleper C."/>
            <person name="Guy L."/>
            <person name="Ettema T.J."/>
        </authorList>
    </citation>
    <scope>NUCLEOTIDE SEQUENCE</scope>
</reference>
<sequence length="523" mass="59470">MLQTLKKNRPSSNSDDKIVISVGNVNSSILAPPYLLEKIKSVFAYEVEDASYIRDAKIAFYMKQNRPKDARKWAEWDGKFSVFNGHKFGTGILGDVMMWLYDNSYDVELIDQMERPEPQRKLFSEYKKLATGKDALWTHQNDAIHKLLNTDFRGILQIATAGGKTITACYIIDLLCVPTLIIVEKKEIMEQWIVKINDQFDTFKESKIKGASGRIWYSGETPVIVLSTSRLLQSVLNSKHPSKGNIVRNKELKNFIKKTDLLIFDEVHHAAAKETRKVISKIPAYHRIGLTATANIREDNADYEYLALIGNVVHFFSPTELVDAGKGTAIDIKILYPSYDPDWFKVVTKIRSYVDVYETYIVNNEIRNKEILKTVLQEVEDGNSVMVLVDRVAHARNLAASLGNTIADYTWAGDETDIRRAKVAAFKSGDVPAFFCTYSLGGEGFDYPELNALVLAGGKSETKIRQSLGRVMRLKSDGSNATLYDFADTINPFRDHFIDRMKVYKSEDVFVVKEYPKWVRKYV</sequence>
<keyword evidence="4" id="KW-0067">ATP-binding</keyword>
<gene>
    <name evidence="6" type="ORF">LCGC14_0368330</name>
</gene>
<dbReference type="GO" id="GO:0003677">
    <property type="term" value="F:DNA binding"/>
    <property type="evidence" value="ECO:0007669"/>
    <property type="project" value="InterPro"/>
</dbReference>
<dbReference type="PROSITE" id="PS51192">
    <property type="entry name" value="HELICASE_ATP_BIND_1"/>
    <property type="match status" value="1"/>
</dbReference>
<dbReference type="InterPro" id="IPR049430">
    <property type="entry name" value="UvsW_N_sf"/>
</dbReference>
<dbReference type="InterPro" id="IPR006935">
    <property type="entry name" value="Helicase/UvrB_N"/>
</dbReference>
<keyword evidence="3" id="KW-0347">Helicase</keyword>
<proteinExistence type="predicted"/>
<dbReference type="EMBL" id="LAZR01000292">
    <property type="protein sequence ID" value="KKN76636.1"/>
    <property type="molecule type" value="Genomic_DNA"/>
</dbReference>
<evidence type="ECO:0000256" key="1">
    <source>
        <dbReference type="ARBA" id="ARBA00022741"/>
    </source>
</evidence>
<evidence type="ECO:0000256" key="3">
    <source>
        <dbReference type="ARBA" id="ARBA00022806"/>
    </source>
</evidence>
<organism evidence="6">
    <name type="scientific">marine sediment metagenome</name>
    <dbReference type="NCBI Taxonomy" id="412755"/>
    <lineage>
        <taxon>unclassified sequences</taxon>
        <taxon>metagenomes</taxon>
        <taxon>ecological metagenomes</taxon>
    </lineage>
</organism>
<keyword evidence="1" id="KW-0547">Nucleotide-binding</keyword>
<dbReference type="Gene3D" id="3.30.780.20">
    <property type="match status" value="1"/>
</dbReference>
<keyword evidence="2" id="KW-0378">Hydrolase</keyword>
<name>A0A0F9VT36_9ZZZZ</name>
<dbReference type="GO" id="GO:0004386">
    <property type="term" value="F:helicase activity"/>
    <property type="evidence" value="ECO:0007669"/>
    <property type="project" value="UniProtKB-KW"/>
</dbReference>
<dbReference type="AlphaFoldDB" id="A0A0F9VT36"/>
<dbReference type="GO" id="GO:0005524">
    <property type="term" value="F:ATP binding"/>
    <property type="evidence" value="ECO:0007669"/>
    <property type="project" value="UniProtKB-KW"/>
</dbReference>
<dbReference type="Gene3D" id="3.40.50.300">
    <property type="entry name" value="P-loop containing nucleotide triphosphate hydrolases"/>
    <property type="match status" value="2"/>
</dbReference>
<accession>A0A0F9VT36</accession>
<dbReference type="InterPro" id="IPR050615">
    <property type="entry name" value="ATP-dep_DNA_Helicase"/>
</dbReference>
<evidence type="ECO:0000256" key="4">
    <source>
        <dbReference type="ARBA" id="ARBA00022840"/>
    </source>
</evidence>
<dbReference type="SUPFAM" id="SSF52540">
    <property type="entry name" value="P-loop containing nucleoside triphosphate hydrolases"/>
    <property type="match status" value="1"/>
</dbReference>
<dbReference type="PANTHER" id="PTHR11274">
    <property type="entry name" value="RAD25/XP-B DNA REPAIR HELICASE"/>
    <property type="match status" value="1"/>
</dbReference>
<dbReference type="PANTHER" id="PTHR11274:SF0">
    <property type="entry name" value="GENERAL TRANSCRIPTION AND DNA REPAIR FACTOR IIH HELICASE SUBUNIT XPB"/>
    <property type="match status" value="1"/>
</dbReference>
<comment type="caution">
    <text evidence="6">The sequence shown here is derived from an EMBL/GenBank/DDBJ whole genome shotgun (WGS) entry which is preliminary data.</text>
</comment>
<feature type="domain" description="Helicase ATP-binding" evidence="5">
    <location>
        <begin position="145"/>
        <end position="312"/>
    </location>
</feature>
<dbReference type="SMART" id="SM00487">
    <property type="entry name" value="DEXDc"/>
    <property type="match status" value="1"/>
</dbReference>
<dbReference type="InterPro" id="IPR027417">
    <property type="entry name" value="P-loop_NTPase"/>
</dbReference>
<dbReference type="Pfam" id="PF04851">
    <property type="entry name" value="ResIII"/>
    <property type="match status" value="1"/>
</dbReference>
<evidence type="ECO:0000259" key="5">
    <source>
        <dbReference type="PROSITE" id="PS51192"/>
    </source>
</evidence>
<evidence type="ECO:0000313" key="6">
    <source>
        <dbReference type="EMBL" id="KKN76636.1"/>
    </source>
</evidence>
<evidence type="ECO:0000256" key="2">
    <source>
        <dbReference type="ARBA" id="ARBA00022801"/>
    </source>
</evidence>
<dbReference type="InterPro" id="IPR014001">
    <property type="entry name" value="Helicase_ATP-bd"/>
</dbReference>
<protein>
    <recommendedName>
        <fullName evidence="5">Helicase ATP-binding domain-containing protein</fullName>
    </recommendedName>
</protein>